<dbReference type="RefSeq" id="WP_378979833.1">
    <property type="nucleotide sequence ID" value="NZ_JBHRVD010000001.1"/>
</dbReference>
<dbReference type="EMBL" id="JBHRVD010000001">
    <property type="protein sequence ID" value="MFC3323316.1"/>
    <property type="molecule type" value="Genomic_DNA"/>
</dbReference>
<proteinExistence type="predicted"/>
<accession>A0ABV7MQQ1</accession>
<dbReference type="Pfam" id="PF05930">
    <property type="entry name" value="Phage_AlpA"/>
    <property type="match status" value="1"/>
</dbReference>
<reference evidence="2" key="1">
    <citation type="journal article" date="2019" name="Int. J. Syst. Evol. Microbiol.">
        <title>The Global Catalogue of Microorganisms (GCM) 10K type strain sequencing project: providing services to taxonomists for standard genome sequencing and annotation.</title>
        <authorList>
            <consortium name="The Broad Institute Genomics Platform"/>
            <consortium name="The Broad Institute Genome Sequencing Center for Infectious Disease"/>
            <person name="Wu L."/>
            <person name="Ma J."/>
        </authorList>
    </citation>
    <scope>NUCLEOTIDE SEQUENCE [LARGE SCALE GENOMIC DNA]</scope>
    <source>
        <strain evidence="2">ICMP 19515</strain>
    </source>
</reference>
<dbReference type="InterPro" id="IPR010260">
    <property type="entry name" value="AlpA"/>
</dbReference>
<dbReference type="InterPro" id="IPR009061">
    <property type="entry name" value="DNA-bd_dom_put_sf"/>
</dbReference>
<organism evidence="1 2">
    <name type="scientific">Mesorhizobium cantuariense</name>
    <dbReference type="NCBI Taxonomy" id="1300275"/>
    <lineage>
        <taxon>Bacteria</taxon>
        <taxon>Pseudomonadati</taxon>
        <taxon>Pseudomonadota</taxon>
        <taxon>Alphaproteobacteria</taxon>
        <taxon>Hyphomicrobiales</taxon>
        <taxon>Phyllobacteriaceae</taxon>
        <taxon>Mesorhizobium</taxon>
    </lineage>
</organism>
<dbReference type="Gene3D" id="1.10.238.160">
    <property type="match status" value="1"/>
</dbReference>
<evidence type="ECO:0000313" key="2">
    <source>
        <dbReference type="Proteomes" id="UP001595648"/>
    </source>
</evidence>
<dbReference type="Proteomes" id="UP001595648">
    <property type="component" value="Unassembled WGS sequence"/>
</dbReference>
<name>A0ABV7MQQ1_9HYPH</name>
<keyword evidence="2" id="KW-1185">Reference proteome</keyword>
<evidence type="ECO:0000313" key="1">
    <source>
        <dbReference type="EMBL" id="MFC3323316.1"/>
    </source>
</evidence>
<protein>
    <submittedName>
        <fullName evidence="1">Helix-turn-helix transcriptional regulator</fullName>
    </submittedName>
</protein>
<gene>
    <name evidence="1" type="ORF">ACFOJ9_16235</name>
</gene>
<sequence>MENYSLVTRFVSIREVCAMTSISRTALWKKIKEGSFPKPLLIGDGVRKAFVLSEVERWMQSRIEARDKAA</sequence>
<comment type="caution">
    <text evidence="1">The sequence shown here is derived from an EMBL/GenBank/DDBJ whole genome shotgun (WGS) entry which is preliminary data.</text>
</comment>
<dbReference type="SUPFAM" id="SSF46955">
    <property type="entry name" value="Putative DNA-binding domain"/>
    <property type="match status" value="1"/>
</dbReference>